<evidence type="ECO:0000313" key="2">
    <source>
        <dbReference type="EMBL" id="TBU12025.1"/>
    </source>
</evidence>
<evidence type="ECO:0000313" key="3">
    <source>
        <dbReference type="Proteomes" id="UP000292282"/>
    </source>
</evidence>
<sequence length="199" mass="23391">MIEFIRTVLLYLPTLYPDSITSFHYSEFILLPGQPFPPTRSEDPNLITTKNSNKSLLHLTYFRSKTKNNHFDPYPNPEPVKDKETPLTNSVSVRDSTWVRENTSLNNNRTVGKKMKRKVRETEKSRKTRKKLGKKKVCYNIKKNKICIGKKLIIYHLVGKRVTEEFLETFLVKKIRSKNSIGTINNYLMEKRDRVREKG</sequence>
<gene>
    <name evidence="2" type="ORF">CWI38_0932p0020</name>
</gene>
<dbReference type="VEuPathDB" id="MicrosporidiaDB:CWI38_0932p0020"/>
<protein>
    <submittedName>
        <fullName evidence="2">Uncharacterized protein</fullName>
    </submittedName>
</protein>
<feature type="region of interest" description="Disordered" evidence="1">
    <location>
        <begin position="68"/>
        <end position="87"/>
    </location>
</feature>
<comment type="caution">
    <text evidence="2">The sequence shown here is derived from an EMBL/GenBank/DDBJ whole genome shotgun (WGS) entry which is preliminary data.</text>
</comment>
<dbReference type="Proteomes" id="UP000292282">
    <property type="component" value="Unassembled WGS sequence"/>
</dbReference>
<reference evidence="2 3" key="1">
    <citation type="submission" date="2017-12" db="EMBL/GenBank/DDBJ databases">
        <authorList>
            <person name="Pombert J.-F."/>
            <person name="Haag K.L."/>
            <person name="Ebert D."/>
        </authorList>
    </citation>
    <scope>NUCLEOTIDE SEQUENCE [LARGE SCALE GENOMIC DNA]</scope>
    <source>
        <strain evidence="2">IL-G-3</strain>
    </source>
</reference>
<organism evidence="2 3">
    <name type="scientific">Hamiltosporidium tvaerminnensis</name>
    <dbReference type="NCBI Taxonomy" id="1176355"/>
    <lineage>
        <taxon>Eukaryota</taxon>
        <taxon>Fungi</taxon>
        <taxon>Fungi incertae sedis</taxon>
        <taxon>Microsporidia</taxon>
        <taxon>Dubosqiidae</taxon>
        <taxon>Hamiltosporidium</taxon>
    </lineage>
</organism>
<dbReference type="AlphaFoldDB" id="A0A4Q9LWE6"/>
<keyword evidence="3" id="KW-1185">Reference proteome</keyword>
<evidence type="ECO:0000256" key="1">
    <source>
        <dbReference type="SAM" id="MobiDB-lite"/>
    </source>
</evidence>
<name>A0A4Q9LWE6_9MICR</name>
<accession>A0A4Q9LWE6</accession>
<dbReference type="EMBL" id="PITK01000932">
    <property type="protein sequence ID" value="TBU12025.1"/>
    <property type="molecule type" value="Genomic_DNA"/>
</dbReference>
<proteinExistence type="predicted"/>